<feature type="non-terminal residue" evidence="1">
    <location>
        <position position="1"/>
    </location>
</feature>
<name>A0AAV7RRM6_PLEWA</name>
<accession>A0AAV7RRM6</accession>
<dbReference type="AlphaFoldDB" id="A0AAV7RRM6"/>
<gene>
    <name evidence="1" type="ORF">NDU88_007184</name>
</gene>
<sequence length="52" mass="5721">ILPHRIVPNIPSPHLDILLLCEYPVGLPEGGIMVDLSLTQRRSGLICGPRHI</sequence>
<keyword evidence="2" id="KW-1185">Reference proteome</keyword>
<evidence type="ECO:0000313" key="1">
    <source>
        <dbReference type="EMBL" id="KAJ1154432.1"/>
    </source>
</evidence>
<dbReference type="Proteomes" id="UP001066276">
    <property type="component" value="Chromosome 5"/>
</dbReference>
<dbReference type="EMBL" id="JANPWB010000009">
    <property type="protein sequence ID" value="KAJ1154432.1"/>
    <property type="molecule type" value="Genomic_DNA"/>
</dbReference>
<evidence type="ECO:0000313" key="2">
    <source>
        <dbReference type="Proteomes" id="UP001066276"/>
    </source>
</evidence>
<comment type="caution">
    <text evidence="1">The sequence shown here is derived from an EMBL/GenBank/DDBJ whole genome shotgun (WGS) entry which is preliminary data.</text>
</comment>
<reference evidence="1" key="1">
    <citation type="journal article" date="2022" name="bioRxiv">
        <title>Sequencing and chromosome-scale assembly of the giantPleurodeles waltlgenome.</title>
        <authorList>
            <person name="Brown T."/>
            <person name="Elewa A."/>
            <person name="Iarovenko S."/>
            <person name="Subramanian E."/>
            <person name="Araus A.J."/>
            <person name="Petzold A."/>
            <person name="Susuki M."/>
            <person name="Suzuki K.-i.T."/>
            <person name="Hayashi T."/>
            <person name="Toyoda A."/>
            <person name="Oliveira C."/>
            <person name="Osipova E."/>
            <person name="Leigh N.D."/>
            <person name="Simon A."/>
            <person name="Yun M.H."/>
        </authorList>
    </citation>
    <scope>NUCLEOTIDE SEQUENCE</scope>
    <source>
        <strain evidence="1">20211129_DDA</strain>
        <tissue evidence="1">Liver</tissue>
    </source>
</reference>
<organism evidence="1 2">
    <name type="scientific">Pleurodeles waltl</name>
    <name type="common">Iberian ribbed newt</name>
    <dbReference type="NCBI Taxonomy" id="8319"/>
    <lineage>
        <taxon>Eukaryota</taxon>
        <taxon>Metazoa</taxon>
        <taxon>Chordata</taxon>
        <taxon>Craniata</taxon>
        <taxon>Vertebrata</taxon>
        <taxon>Euteleostomi</taxon>
        <taxon>Amphibia</taxon>
        <taxon>Batrachia</taxon>
        <taxon>Caudata</taxon>
        <taxon>Salamandroidea</taxon>
        <taxon>Salamandridae</taxon>
        <taxon>Pleurodelinae</taxon>
        <taxon>Pleurodeles</taxon>
    </lineage>
</organism>
<proteinExistence type="predicted"/>
<feature type="non-terminal residue" evidence="1">
    <location>
        <position position="52"/>
    </location>
</feature>
<protein>
    <submittedName>
        <fullName evidence="1">Uncharacterized protein</fullName>
    </submittedName>
</protein>